<dbReference type="EMBL" id="LGRX02008317">
    <property type="protein sequence ID" value="KAK3273701.1"/>
    <property type="molecule type" value="Genomic_DNA"/>
</dbReference>
<dbReference type="SUPFAM" id="SSF48403">
    <property type="entry name" value="Ankyrin repeat"/>
    <property type="match status" value="1"/>
</dbReference>
<gene>
    <name evidence="2" type="ORF">CYMTET_18073</name>
</gene>
<keyword evidence="3" id="KW-1185">Reference proteome</keyword>
<evidence type="ECO:0000313" key="2">
    <source>
        <dbReference type="EMBL" id="KAK3273701.1"/>
    </source>
</evidence>
<name>A0AAE0G8V7_9CHLO</name>
<dbReference type="Proteomes" id="UP001190700">
    <property type="component" value="Unassembled WGS sequence"/>
</dbReference>
<organism evidence="2 3">
    <name type="scientific">Cymbomonas tetramitiformis</name>
    <dbReference type="NCBI Taxonomy" id="36881"/>
    <lineage>
        <taxon>Eukaryota</taxon>
        <taxon>Viridiplantae</taxon>
        <taxon>Chlorophyta</taxon>
        <taxon>Pyramimonadophyceae</taxon>
        <taxon>Pyramimonadales</taxon>
        <taxon>Pyramimonadaceae</taxon>
        <taxon>Cymbomonas</taxon>
    </lineage>
</organism>
<dbReference type="AlphaFoldDB" id="A0AAE0G8V7"/>
<proteinExistence type="predicted"/>
<evidence type="ECO:0000313" key="3">
    <source>
        <dbReference type="Proteomes" id="UP001190700"/>
    </source>
</evidence>
<reference evidence="2 3" key="1">
    <citation type="journal article" date="2015" name="Genome Biol. Evol.">
        <title>Comparative Genomics of a Bacterivorous Green Alga Reveals Evolutionary Causalities and Consequences of Phago-Mixotrophic Mode of Nutrition.</title>
        <authorList>
            <person name="Burns J.A."/>
            <person name="Paasch A."/>
            <person name="Narechania A."/>
            <person name="Kim E."/>
        </authorList>
    </citation>
    <scope>NUCLEOTIDE SEQUENCE [LARGE SCALE GENOMIC DNA]</scope>
    <source>
        <strain evidence="2 3">PLY_AMNH</strain>
    </source>
</reference>
<dbReference type="Gene3D" id="1.25.40.20">
    <property type="entry name" value="Ankyrin repeat-containing domain"/>
    <property type="match status" value="1"/>
</dbReference>
<sequence>MDSSLVSGISLRADIIRFSNNFLVRIWQETEYEAEDAAYEETGDEDSCEPWKQMADSEYKSSMWSMISMGDDQAMQKFLEEHPCAPIARAADGRGPLFWAYEFDRPYLVNLLKSLGADPDATDLGGMKPSEMYVEREEEEVYEEEYEEEEESQYNEEL</sequence>
<feature type="region of interest" description="Disordered" evidence="1">
    <location>
        <begin position="119"/>
        <end position="158"/>
    </location>
</feature>
<feature type="compositionally biased region" description="Acidic residues" evidence="1">
    <location>
        <begin position="136"/>
        <end position="158"/>
    </location>
</feature>
<evidence type="ECO:0000256" key="1">
    <source>
        <dbReference type="SAM" id="MobiDB-lite"/>
    </source>
</evidence>
<protein>
    <submittedName>
        <fullName evidence="2">Uncharacterized protein</fullName>
    </submittedName>
</protein>
<comment type="caution">
    <text evidence="2">The sequence shown here is derived from an EMBL/GenBank/DDBJ whole genome shotgun (WGS) entry which is preliminary data.</text>
</comment>
<accession>A0AAE0G8V7</accession>
<dbReference type="InterPro" id="IPR036770">
    <property type="entry name" value="Ankyrin_rpt-contain_sf"/>
</dbReference>